<evidence type="ECO:0000256" key="1">
    <source>
        <dbReference type="SAM" id="MobiDB-lite"/>
    </source>
</evidence>
<dbReference type="Gene3D" id="1.10.1130.10">
    <property type="entry name" value="Flavocytochrome C3, Chain A"/>
    <property type="match status" value="1"/>
</dbReference>
<dbReference type="InterPro" id="IPR036280">
    <property type="entry name" value="Multihaem_cyt_sf"/>
</dbReference>
<proteinExistence type="predicted"/>
<dbReference type="RefSeq" id="WP_349243688.1">
    <property type="nucleotide sequence ID" value="NZ_JASCXX010000004.1"/>
</dbReference>
<dbReference type="EMBL" id="JASCXX010000004">
    <property type="protein sequence ID" value="MDI6448280.1"/>
    <property type="molecule type" value="Genomic_DNA"/>
</dbReference>
<evidence type="ECO:0000313" key="2">
    <source>
        <dbReference type="EMBL" id="MDI6448280.1"/>
    </source>
</evidence>
<reference evidence="2" key="1">
    <citation type="submission" date="2023-05" db="EMBL/GenBank/DDBJ databases">
        <title>Anaerotaeda fermentans gen. nov., sp. nov., a novel anaerobic planctomycete of the new family within the order Sedimentisphaerales isolated from Taman Peninsula, Russia.</title>
        <authorList>
            <person name="Khomyakova M.A."/>
            <person name="Merkel A.Y."/>
            <person name="Slobodkin A.I."/>
        </authorList>
    </citation>
    <scope>NUCLEOTIDE SEQUENCE</scope>
    <source>
        <strain evidence="2">M17dextr</strain>
    </source>
</reference>
<organism evidence="2 3">
    <name type="scientific">Anaerobaca lacustris</name>
    <dbReference type="NCBI Taxonomy" id="3044600"/>
    <lineage>
        <taxon>Bacteria</taxon>
        <taxon>Pseudomonadati</taxon>
        <taxon>Planctomycetota</taxon>
        <taxon>Phycisphaerae</taxon>
        <taxon>Sedimentisphaerales</taxon>
        <taxon>Anaerobacaceae</taxon>
        <taxon>Anaerobaca</taxon>
    </lineage>
</organism>
<dbReference type="Proteomes" id="UP001431776">
    <property type="component" value="Unassembled WGS sequence"/>
</dbReference>
<dbReference type="SUPFAM" id="SSF48695">
    <property type="entry name" value="Multiheme cytochromes"/>
    <property type="match status" value="1"/>
</dbReference>
<accession>A0AAW6TUI0</accession>
<feature type="region of interest" description="Disordered" evidence="1">
    <location>
        <begin position="38"/>
        <end position="57"/>
    </location>
</feature>
<sequence length="195" mass="20549">MPQIITAIRSQPGVHLVAVMLAAIVLTVNGCERNPSVSGARTHVAGSSPVVQPAATSDGPLLLEDEPLLLLDDEPTAAAADKPAADNSRCFVCHANYLDEKIAVTHAHAGIGCAKCHGPSDAHIADESWASGGNGTAPEIMYPKDQINPSCMACHPKSTIDTADHKPLFAESPAPKTCTDCHGNHRLPIRRSKWK</sequence>
<comment type="caution">
    <text evidence="2">The sequence shown here is derived from an EMBL/GenBank/DDBJ whole genome shotgun (WGS) entry which is preliminary data.</text>
</comment>
<name>A0AAW6TUI0_9BACT</name>
<gene>
    <name evidence="2" type="ORF">QJ522_04430</name>
</gene>
<keyword evidence="3" id="KW-1185">Reference proteome</keyword>
<protein>
    <recommendedName>
        <fullName evidence="4">Cytochrome c-552/4 domain-containing protein</fullName>
    </recommendedName>
</protein>
<evidence type="ECO:0008006" key="4">
    <source>
        <dbReference type="Google" id="ProtNLM"/>
    </source>
</evidence>
<dbReference type="AlphaFoldDB" id="A0AAW6TUI0"/>
<evidence type="ECO:0000313" key="3">
    <source>
        <dbReference type="Proteomes" id="UP001431776"/>
    </source>
</evidence>